<keyword evidence="1" id="KW-0472">Membrane</keyword>
<accession>A0A0T5VP30</accession>
<keyword evidence="1" id="KW-0812">Transmembrane</keyword>
<feature type="transmembrane region" description="Helical" evidence="1">
    <location>
        <begin position="169"/>
        <end position="186"/>
    </location>
</feature>
<organism evidence="2 3">
    <name type="scientific">Pedobacter ginsenosidimutans</name>
    <dbReference type="NCBI Taxonomy" id="687842"/>
    <lineage>
        <taxon>Bacteria</taxon>
        <taxon>Pseudomonadati</taxon>
        <taxon>Bacteroidota</taxon>
        <taxon>Sphingobacteriia</taxon>
        <taxon>Sphingobacteriales</taxon>
        <taxon>Sphingobacteriaceae</taxon>
        <taxon>Pedobacter</taxon>
    </lineage>
</organism>
<dbReference type="RefSeq" id="WP_057932800.1">
    <property type="nucleotide sequence ID" value="NZ_LMZQ01000008.1"/>
</dbReference>
<feature type="transmembrane region" description="Helical" evidence="1">
    <location>
        <begin position="6"/>
        <end position="28"/>
    </location>
</feature>
<sequence>MSWYKIYRFPLLAIITWVIFFLFLFINFKNATVISLAKKDIHIQKKSSGVYGKFSFTLIISDVKKNNYSRSFKNFCLSNLFLNLKKVEEADSIHLAVSADHFGLIKHYKRLYYITDHRPNALEKVAQIISFTVSNQTLYLAIPLILTFIFCADEFKKNYRYINNLHKKMSNASYVLIGIFILLIAIY</sequence>
<evidence type="ECO:0000313" key="3">
    <source>
        <dbReference type="Proteomes" id="UP000051950"/>
    </source>
</evidence>
<dbReference type="OrthoDB" id="761405at2"/>
<dbReference type="STRING" id="687842.ASU31_13355"/>
<feature type="transmembrane region" description="Helical" evidence="1">
    <location>
        <begin position="128"/>
        <end position="149"/>
    </location>
</feature>
<dbReference type="AlphaFoldDB" id="A0A0T5VP30"/>
<evidence type="ECO:0000313" key="2">
    <source>
        <dbReference type="EMBL" id="KRT15646.1"/>
    </source>
</evidence>
<dbReference type="Proteomes" id="UP000051950">
    <property type="component" value="Unassembled WGS sequence"/>
</dbReference>
<dbReference type="EMBL" id="LMZQ01000008">
    <property type="protein sequence ID" value="KRT15646.1"/>
    <property type="molecule type" value="Genomic_DNA"/>
</dbReference>
<keyword evidence="1" id="KW-1133">Transmembrane helix</keyword>
<gene>
    <name evidence="2" type="ORF">ASU31_13355</name>
</gene>
<comment type="caution">
    <text evidence="2">The sequence shown here is derived from an EMBL/GenBank/DDBJ whole genome shotgun (WGS) entry which is preliminary data.</text>
</comment>
<protein>
    <submittedName>
        <fullName evidence="2">Uncharacterized protein</fullName>
    </submittedName>
</protein>
<name>A0A0T5VP30_9SPHI</name>
<reference evidence="2 3" key="1">
    <citation type="submission" date="2015-11" db="EMBL/GenBank/DDBJ databases">
        <title>Sequence of Pedobacter ginsenosidimutans.</title>
        <authorList>
            <person name="Carson E."/>
            <person name="Keyser V."/>
            <person name="Newman J."/>
            <person name="Miller J."/>
        </authorList>
    </citation>
    <scope>NUCLEOTIDE SEQUENCE [LARGE SCALE GENOMIC DNA]</scope>
    <source>
        <strain evidence="2 3">KACC 14530</strain>
    </source>
</reference>
<keyword evidence="3" id="KW-1185">Reference proteome</keyword>
<evidence type="ECO:0000256" key="1">
    <source>
        <dbReference type="SAM" id="Phobius"/>
    </source>
</evidence>
<proteinExistence type="predicted"/>